<comment type="caution">
    <text evidence="1">The sequence shown here is derived from an EMBL/GenBank/DDBJ whole genome shotgun (WGS) entry which is preliminary data.</text>
</comment>
<name>A0A9Q4TP41_CLOBO</name>
<dbReference type="Proteomes" id="UP000785180">
    <property type="component" value="Unassembled WGS sequence"/>
</dbReference>
<protein>
    <submittedName>
        <fullName evidence="1">Uncharacterized protein</fullName>
    </submittedName>
</protein>
<gene>
    <name evidence="1" type="ORF">FDF67_05095</name>
</gene>
<evidence type="ECO:0000313" key="1">
    <source>
        <dbReference type="EMBL" id="NFU59588.1"/>
    </source>
</evidence>
<dbReference type="RefSeq" id="WP_003383642.1">
    <property type="nucleotide sequence ID" value="NZ_CP063817.1"/>
</dbReference>
<evidence type="ECO:0000313" key="2">
    <source>
        <dbReference type="Proteomes" id="UP000785180"/>
    </source>
</evidence>
<organism evidence="1 2">
    <name type="scientific">Clostridium botulinum</name>
    <dbReference type="NCBI Taxonomy" id="1491"/>
    <lineage>
        <taxon>Bacteria</taxon>
        <taxon>Bacillati</taxon>
        <taxon>Bacillota</taxon>
        <taxon>Clostridia</taxon>
        <taxon>Eubacteriales</taxon>
        <taxon>Clostridiaceae</taxon>
        <taxon>Clostridium</taxon>
    </lineage>
</organism>
<accession>A0A9Q4TP41</accession>
<dbReference type="AlphaFoldDB" id="A0A9Q4TP41"/>
<reference evidence="1" key="1">
    <citation type="submission" date="2019-04" db="EMBL/GenBank/DDBJ databases">
        <title>Genome sequencing of Clostridium botulinum Groups I-IV and Clostridium butyricum.</title>
        <authorList>
            <person name="Brunt J."/>
            <person name="Van Vliet A.H.M."/>
            <person name="Stringer S.C."/>
            <person name="Carter A.T."/>
            <person name="Peck M.W."/>
        </authorList>
    </citation>
    <scope>NUCLEOTIDE SEQUENCE</scope>
    <source>
        <strain evidence="1">7221C</strain>
    </source>
</reference>
<sequence length="60" mass="7109">MLIESKDIEKLINTYKVQMKTCKEMLEDNPISIADNEYLETRINTYRDVIWDLKRIIGGC</sequence>
<proteinExistence type="predicted"/>
<dbReference type="EMBL" id="SXDK01000004">
    <property type="protein sequence ID" value="NFU59588.1"/>
    <property type="molecule type" value="Genomic_DNA"/>
</dbReference>